<dbReference type="PANTHER" id="PTHR30492">
    <property type="entry name" value="METHYLGLYOXAL SYNTHASE"/>
    <property type="match status" value="1"/>
</dbReference>
<dbReference type="PROSITE" id="PS50146">
    <property type="entry name" value="DAGK"/>
    <property type="match status" value="1"/>
</dbReference>
<sequence length="316" mass="34073">MGEPQEGLEFVIVLNDASGRDSDQDLPARIRAWLGERGHRVRVHGLDRDGDVVSACKAAAKDARQRSAILVACGGDGTINAVAREALDAGVPLGLLPRGTFNYFGRAHGIPSDLEPALEILVREPARPAQVGLVNGRPFLVNASIGLYPELLEDREGWKRRIGRHRAVAIISGLHTLLRDHRLWSIEIDDGSGRRRLRTPTLVVGNNPLQFARLGIDGAERIGRDALAAVTLRAIGKLGLLGLTLRGALGRLGEADDVSIRLVRSLSVSLGRPGRRVKVALDGEITRMRTPLEFSIAKRPLLVRAPHPATSGDDPG</sequence>
<reference evidence="2 3" key="1">
    <citation type="submission" date="2016-10" db="EMBL/GenBank/DDBJ databases">
        <authorList>
            <person name="de Groot N.N."/>
        </authorList>
    </citation>
    <scope>NUCLEOTIDE SEQUENCE [LARGE SCALE GENOMIC DNA]</scope>
    <source>
        <strain evidence="2 3">CGMCC 1.7659</strain>
    </source>
</reference>
<dbReference type="AlphaFoldDB" id="A0A1I5AFU0"/>
<dbReference type="InterPro" id="IPR016064">
    <property type="entry name" value="NAD/diacylglycerol_kinase_sf"/>
</dbReference>
<dbReference type="InterPro" id="IPR001206">
    <property type="entry name" value="Diacylglycerol_kinase_cat_dom"/>
</dbReference>
<dbReference type="EMBL" id="FOVF01000037">
    <property type="protein sequence ID" value="SFN61265.1"/>
    <property type="molecule type" value="Genomic_DNA"/>
</dbReference>
<dbReference type="SUPFAM" id="SSF111331">
    <property type="entry name" value="NAD kinase/diacylglycerol kinase-like"/>
    <property type="match status" value="1"/>
</dbReference>
<dbReference type="Pfam" id="PF00781">
    <property type="entry name" value="DAGK_cat"/>
    <property type="match status" value="1"/>
</dbReference>
<gene>
    <name evidence="2" type="ORF">SAMN05216289_13712</name>
</gene>
<accession>A0A1I5AFU0</accession>
<keyword evidence="2" id="KW-0418">Kinase</keyword>
<dbReference type="OrthoDB" id="142078at2"/>
<keyword evidence="2" id="KW-0808">Transferase</keyword>
<dbReference type="GO" id="GO:0019242">
    <property type="term" value="P:methylglyoxal biosynthetic process"/>
    <property type="evidence" value="ECO:0007669"/>
    <property type="project" value="InterPro"/>
</dbReference>
<dbReference type="Proteomes" id="UP000198575">
    <property type="component" value="Unassembled WGS sequence"/>
</dbReference>
<dbReference type="PANTHER" id="PTHR30492:SF0">
    <property type="entry name" value="METHYLGLYOXAL SYNTHASE"/>
    <property type="match status" value="1"/>
</dbReference>
<dbReference type="Gene3D" id="3.40.50.10330">
    <property type="entry name" value="Probable inorganic polyphosphate/atp-NAD kinase, domain 1"/>
    <property type="match status" value="1"/>
</dbReference>
<dbReference type="STRING" id="578942.SAMN05216289_13712"/>
<dbReference type="InterPro" id="IPR004363">
    <property type="entry name" value="Methylgl_synth"/>
</dbReference>
<evidence type="ECO:0000259" key="1">
    <source>
        <dbReference type="PROSITE" id="PS50146"/>
    </source>
</evidence>
<feature type="domain" description="DAGKc" evidence="1">
    <location>
        <begin position="4"/>
        <end position="138"/>
    </location>
</feature>
<proteinExistence type="predicted"/>
<organism evidence="2 3">
    <name type="scientific">Dokdonella immobilis</name>
    <dbReference type="NCBI Taxonomy" id="578942"/>
    <lineage>
        <taxon>Bacteria</taxon>
        <taxon>Pseudomonadati</taxon>
        <taxon>Pseudomonadota</taxon>
        <taxon>Gammaproteobacteria</taxon>
        <taxon>Lysobacterales</taxon>
        <taxon>Rhodanobacteraceae</taxon>
        <taxon>Dokdonella</taxon>
    </lineage>
</organism>
<dbReference type="Gene3D" id="2.60.200.40">
    <property type="match status" value="1"/>
</dbReference>
<dbReference type="RefSeq" id="WP_092410399.1">
    <property type="nucleotide sequence ID" value="NZ_FOVF01000037.1"/>
</dbReference>
<evidence type="ECO:0000313" key="2">
    <source>
        <dbReference type="EMBL" id="SFN61265.1"/>
    </source>
</evidence>
<dbReference type="GO" id="GO:0008929">
    <property type="term" value="F:methylglyoxal synthase activity"/>
    <property type="evidence" value="ECO:0007669"/>
    <property type="project" value="InterPro"/>
</dbReference>
<evidence type="ECO:0000313" key="3">
    <source>
        <dbReference type="Proteomes" id="UP000198575"/>
    </source>
</evidence>
<dbReference type="GO" id="GO:0016301">
    <property type="term" value="F:kinase activity"/>
    <property type="evidence" value="ECO:0007669"/>
    <property type="project" value="UniProtKB-KW"/>
</dbReference>
<name>A0A1I5AFU0_9GAMM</name>
<dbReference type="InterPro" id="IPR017438">
    <property type="entry name" value="ATP-NAD_kinase_N"/>
</dbReference>
<protein>
    <submittedName>
        <fullName evidence="2">Diacylglycerol kinase family enzyme</fullName>
    </submittedName>
</protein>
<dbReference type="GO" id="GO:0005829">
    <property type="term" value="C:cytosol"/>
    <property type="evidence" value="ECO:0007669"/>
    <property type="project" value="TreeGrafter"/>
</dbReference>
<keyword evidence="3" id="KW-1185">Reference proteome</keyword>